<dbReference type="AlphaFoldDB" id="A0A975RPT3"/>
<accession>A0A975RPT3</accession>
<evidence type="ECO:0000313" key="2">
    <source>
        <dbReference type="Proteomes" id="UP000680805"/>
    </source>
</evidence>
<organism evidence="1 2">
    <name type="scientific">Bradyrhizobium sediminis</name>
    <dbReference type="NCBI Taxonomy" id="2840469"/>
    <lineage>
        <taxon>Bacteria</taxon>
        <taxon>Pseudomonadati</taxon>
        <taxon>Pseudomonadota</taxon>
        <taxon>Alphaproteobacteria</taxon>
        <taxon>Hyphomicrobiales</taxon>
        <taxon>Nitrobacteraceae</taxon>
        <taxon>Bradyrhizobium</taxon>
    </lineage>
</organism>
<protein>
    <submittedName>
        <fullName evidence="1">Uncharacterized protein</fullName>
    </submittedName>
</protein>
<dbReference type="EMBL" id="CP076135">
    <property type="protein sequence ID" value="QWG16122.1"/>
    <property type="molecule type" value="Genomic_DNA"/>
</dbReference>
<gene>
    <name evidence="1" type="ORF">KMZ68_13820</name>
</gene>
<proteinExistence type="predicted"/>
<reference evidence="1" key="1">
    <citation type="submission" date="2021-06" db="EMBL/GenBank/DDBJ databases">
        <title>Bradyrhizobium sp. S2-11-2 Genome sequencing.</title>
        <authorList>
            <person name="Jin L."/>
        </authorList>
    </citation>
    <scope>NUCLEOTIDE SEQUENCE</scope>
    <source>
        <strain evidence="1">S2-11-2</strain>
    </source>
</reference>
<name>A0A975RPT3_9BRAD</name>
<dbReference type="KEGG" id="bsei:KMZ68_13820"/>
<sequence>MADRLEAMIAAAMDDVFGDRFETADSGKPPYNSDPHFLHMLTVAGDQDDDACELIERHLTMESEITGFRDSIAKLMTEHDDDENYKARCRKAFKARADLIGLQQRMLLLDWWPGLRHAGRPM</sequence>
<evidence type="ECO:0000313" key="1">
    <source>
        <dbReference type="EMBL" id="QWG16122.1"/>
    </source>
</evidence>
<dbReference type="Proteomes" id="UP000680805">
    <property type="component" value="Chromosome"/>
</dbReference>
<dbReference type="RefSeq" id="WP_215611860.1">
    <property type="nucleotide sequence ID" value="NZ_CP076135.1"/>
</dbReference>